<feature type="signal peptide" evidence="1">
    <location>
        <begin position="1"/>
        <end position="21"/>
    </location>
</feature>
<dbReference type="EMBL" id="JABBWE010000001">
    <property type="protein sequence ID" value="KAG1810350.1"/>
    <property type="molecule type" value="Genomic_DNA"/>
</dbReference>
<dbReference type="Proteomes" id="UP000719766">
    <property type="component" value="Unassembled WGS sequence"/>
</dbReference>
<comment type="caution">
    <text evidence="2">The sequence shown here is derived from an EMBL/GenBank/DDBJ whole genome shotgun (WGS) entry which is preliminary data.</text>
</comment>
<evidence type="ECO:0000313" key="3">
    <source>
        <dbReference type="Proteomes" id="UP000719766"/>
    </source>
</evidence>
<evidence type="ECO:0000313" key="2">
    <source>
        <dbReference type="EMBL" id="KAG1810350.1"/>
    </source>
</evidence>
<evidence type="ECO:0000256" key="1">
    <source>
        <dbReference type="SAM" id="SignalP"/>
    </source>
</evidence>
<reference evidence="2" key="1">
    <citation type="journal article" date="2020" name="New Phytol.">
        <title>Comparative genomics reveals dynamic genome evolution in host specialist ectomycorrhizal fungi.</title>
        <authorList>
            <person name="Lofgren L.A."/>
            <person name="Nguyen N.H."/>
            <person name="Vilgalys R."/>
            <person name="Ruytinx J."/>
            <person name="Liao H.L."/>
            <person name="Branco S."/>
            <person name="Kuo A."/>
            <person name="LaButti K."/>
            <person name="Lipzen A."/>
            <person name="Andreopoulos W."/>
            <person name="Pangilinan J."/>
            <person name="Riley R."/>
            <person name="Hundley H."/>
            <person name="Na H."/>
            <person name="Barry K."/>
            <person name="Grigoriev I.V."/>
            <person name="Stajich J.E."/>
            <person name="Kennedy P.G."/>
        </authorList>
    </citation>
    <scope>NUCLEOTIDE SEQUENCE</scope>
    <source>
        <strain evidence="2">S12</strain>
    </source>
</reference>
<dbReference type="AlphaFoldDB" id="A0A9P7JA23"/>
<keyword evidence="3" id="KW-1185">Reference proteome</keyword>
<proteinExistence type="predicted"/>
<gene>
    <name evidence="2" type="ORF">HD556DRAFT_1319598</name>
</gene>
<dbReference type="GeneID" id="64595052"/>
<protein>
    <recommendedName>
        <fullName evidence="4">Secreted protein</fullName>
    </recommendedName>
</protein>
<evidence type="ECO:0008006" key="4">
    <source>
        <dbReference type="Google" id="ProtNLM"/>
    </source>
</evidence>
<sequence>MKSNCWKKMLLILHSSQIAYSFTPSTIYIPQPWVMYMSSRSNPYIWFQWPVCIARIAERLVRTHVSACTF</sequence>
<name>A0A9P7JA23_9AGAM</name>
<accession>A0A9P7JA23</accession>
<dbReference type="RefSeq" id="XP_041168015.1">
    <property type="nucleotide sequence ID" value="XM_041301288.1"/>
</dbReference>
<organism evidence="2 3">
    <name type="scientific">Suillus plorans</name>
    <dbReference type="NCBI Taxonomy" id="116603"/>
    <lineage>
        <taxon>Eukaryota</taxon>
        <taxon>Fungi</taxon>
        <taxon>Dikarya</taxon>
        <taxon>Basidiomycota</taxon>
        <taxon>Agaricomycotina</taxon>
        <taxon>Agaricomycetes</taxon>
        <taxon>Agaricomycetidae</taxon>
        <taxon>Boletales</taxon>
        <taxon>Suillineae</taxon>
        <taxon>Suillaceae</taxon>
        <taxon>Suillus</taxon>
    </lineage>
</organism>
<feature type="chain" id="PRO_5040516274" description="Secreted protein" evidence="1">
    <location>
        <begin position="22"/>
        <end position="70"/>
    </location>
</feature>
<keyword evidence="1" id="KW-0732">Signal</keyword>